<accession>A0ABS9D3Q3</accession>
<protein>
    <submittedName>
        <fullName evidence="3">ThuA domain-containing protein</fullName>
    </submittedName>
</protein>
<proteinExistence type="predicted"/>
<evidence type="ECO:0000256" key="1">
    <source>
        <dbReference type="SAM" id="SignalP"/>
    </source>
</evidence>
<name>A0ABS9D3Q3_9ALTE</name>
<keyword evidence="4" id="KW-1185">Reference proteome</keyword>
<evidence type="ECO:0000313" key="3">
    <source>
        <dbReference type="EMBL" id="MCF2947072.1"/>
    </source>
</evidence>
<organism evidence="3 4">
    <name type="scientific">Paraglaciecola algarum</name>
    <dbReference type="NCBI Taxonomy" id="3050085"/>
    <lineage>
        <taxon>Bacteria</taxon>
        <taxon>Pseudomonadati</taxon>
        <taxon>Pseudomonadota</taxon>
        <taxon>Gammaproteobacteria</taxon>
        <taxon>Alteromonadales</taxon>
        <taxon>Alteromonadaceae</taxon>
        <taxon>Paraglaciecola</taxon>
    </lineage>
</organism>
<feature type="chain" id="PRO_5046466429" evidence="1">
    <location>
        <begin position="19"/>
        <end position="305"/>
    </location>
</feature>
<dbReference type="Pfam" id="PF06283">
    <property type="entry name" value="ThuA"/>
    <property type="match status" value="1"/>
</dbReference>
<dbReference type="InterPro" id="IPR029062">
    <property type="entry name" value="Class_I_gatase-like"/>
</dbReference>
<dbReference type="EMBL" id="JAKGAS010000001">
    <property type="protein sequence ID" value="MCF2947072.1"/>
    <property type="molecule type" value="Genomic_DNA"/>
</dbReference>
<dbReference type="PANTHER" id="PTHR40469">
    <property type="entry name" value="SECRETED GLYCOSYL HYDROLASE"/>
    <property type="match status" value="1"/>
</dbReference>
<evidence type="ECO:0000313" key="4">
    <source>
        <dbReference type="Proteomes" id="UP001521137"/>
    </source>
</evidence>
<keyword evidence="1" id="KW-0732">Signal</keyword>
<reference evidence="3 4" key="1">
    <citation type="submission" date="2022-01" db="EMBL/GenBank/DDBJ databases">
        <title>Paraglaciecola sp. G1-23.</title>
        <authorList>
            <person name="Jin M.S."/>
            <person name="Han D.M."/>
            <person name="Kim H.M."/>
            <person name="Jeon C.O."/>
        </authorList>
    </citation>
    <scope>NUCLEOTIDE SEQUENCE [LARGE SCALE GENOMIC DNA]</scope>
    <source>
        <strain evidence="3 4">G1-23</strain>
    </source>
</reference>
<dbReference type="Proteomes" id="UP001521137">
    <property type="component" value="Unassembled WGS sequence"/>
</dbReference>
<dbReference type="RefSeq" id="WP_235310584.1">
    <property type="nucleotide sequence ID" value="NZ_JAKGAS010000001.1"/>
</dbReference>
<evidence type="ECO:0000259" key="2">
    <source>
        <dbReference type="Pfam" id="PF06283"/>
    </source>
</evidence>
<comment type="caution">
    <text evidence="3">The sequence shown here is derived from an EMBL/GenBank/DDBJ whole genome shotgun (WGS) entry which is preliminary data.</text>
</comment>
<feature type="signal peptide" evidence="1">
    <location>
        <begin position="1"/>
        <end position="18"/>
    </location>
</feature>
<dbReference type="PANTHER" id="PTHR40469:SF2">
    <property type="entry name" value="GALACTOSE-BINDING DOMAIN-LIKE SUPERFAMILY PROTEIN"/>
    <property type="match status" value="1"/>
</dbReference>
<gene>
    <name evidence="3" type="ORF">L0668_03070</name>
</gene>
<dbReference type="Gene3D" id="3.40.50.880">
    <property type="match status" value="1"/>
</dbReference>
<dbReference type="InterPro" id="IPR029010">
    <property type="entry name" value="ThuA-like"/>
</dbReference>
<dbReference type="SUPFAM" id="SSF52317">
    <property type="entry name" value="Class I glutamine amidotransferase-like"/>
    <property type="match status" value="1"/>
</dbReference>
<dbReference type="PROSITE" id="PS51257">
    <property type="entry name" value="PROKAR_LIPOPROTEIN"/>
    <property type="match status" value="1"/>
</dbReference>
<sequence length="305" mass="34277">MKIIKTAVTILTATLFVACISNESSNIPIKVLIVDGQNNHTVWPKSTFMMKQTLEQTNRFEVDIYRTLVTWKGGNLLNEYALNDGKEYKDLASPETDPMFNPDFSKYDVVISNFGWKAAPWPEQTKLNFEKFVASGGGFVTIHAANNSFPKWKAYNEMIGLGGWGGRNEKDGPYVYFNDAGEKIVDHKKGGAGGHGKHHEFQIDIRTKQHPITKGMPDSWQQTKDELYNRLRGPAKNMTVLATAFDDKKYNGFGRHEPIMMALTYKKGRVFHSTLGHGEPAYQSEVFQTSLVKGTEWAATGKVSQ</sequence>
<feature type="domain" description="ThuA-like" evidence="2">
    <location>
        <begin position="95"/>
        <end position="298"/>
    </location>
</feature>